<dbReference type="InterPro" id="IPR001078">
    <property type="entry name" value="2-oxoacid_DH_actylTfrase"/>
</dbReference>
<dbReference type="EMBL" id="JAOVZR010000001">
    <property type="protein sequence ID" value="MCY0149693.1"/>
    <property type="molecule type" value="Genomic_DNA"/>
</dbReference>
<evidence type="ECO:0000256" key="7">
    <source>
        <dbReference type="RuleBase" id="RU003423"/>
    </source>
</evidence>
<feature type="domain" description="Peripheral subunit-binding (PSBD)" evidence="10">
    <location>
        <begin position="162"/>
        <end position="199"/>
    </location>
</feature>
<evidence type="ECO:0000256" key="5">
    <source>
        <dbReference type="ARBA" id="ARBA00022823"/>
    </source>
</evidence>
<comment type="cofactor">
    <cofactor evidence="1 7">
        <name>(R)-lipoate</name>
        <dbReference type="ChEBI" id="CHEBI:83088"/>
    </cofactor>
</comment>
<accession>A0ABT3ZD94</accession>
<keyword evidence="6 7" id="KW-0012">Acyltransferase</keyword>
<dbReference type="InterPro" id="IPR004167">
    <property type="entry name" value="PSBD"/>
</dbReference>
<dbReference type="SUPFAM" id="SSF47005">
    <property type="entry name" value="Peripheral subunit-binding domain of 2-oxo acid dehydrogenase complex"/>
    <property type="match status" value="1"/>
</dbReference>
<dbReference type="PANTHER" id="PTHR43178">
    <property type="entry name" value="DIHYDROLIPOAMIDE ACETYLTRANSFERASE COMPONENT OF PYRUVATE DEHYDROGENASE COMPLEX"/>
    <property type="match status" value="1"/>
</dbReference>
<dbReference type="InterPro" id="IPR003016">
    <property type="entry name" value="2-oxoA_DH_lipoyl-BS"/>
</dbReference>
<evidence type="ECO:0000259" key="9">
    <source>
        <dbReference type="PROSITE" id="PS50968"/>
    </source>
</evidence>
<reference evidence="11" key="1">
    <citation type="submission" date="2022-10" db="EMBL/GenBank/DDBJ databases">
        <title>Hoeflea sp. G2-23, isolated from marine algae.</title>
        <authorList>
            <person name="Kristyanto S."/>
            <person name="Kim J.M."/>
            <person name="Jeon C.O."/>
        </authorList>
    </citation>
    <scope>NUCLEOTIDE SEQUENCE</scope>
    <source>
        <strain evidence="11">G2-23</strain>
    </source>
</reference>
<dbReference type="SUPFAM" id="SSF51230">
    <property type="entry name" value="Single hybrid motif"/>
    <property type="match status" value="1"/>
</dbReference>
<dbReference type="PROSITE" id="PS50968">
    <property type="entry name" value="BIOTINYL_LIPOYL"/>
    <property type="match status" value="1"/>
</dbReference>
<dbReference type="InterPro" id="IPR011053">
    <property type="entry name" value="Single_hybrid_motif"/>
</dbReference>
<dbReference type="EC" id="2.3.1.-" evidence="7"/>
<organism evidence="11 12">
    <name type="scientific">Hoeflea algicola</name>
    <dbReference type="NCBI Taxonomy" id="2983763"/>
    <lineage>
        <taxon>Bacteria</taxon>
        <taxon>Pseudomonadati</taxon>
        <taxon>Pseudomonadota</taxon>
        <taxon>Alphaproteobacteria</taxon>
        <taxon>Hyphomicrobiales</taxon>
        <taxon>Rhizobiaceae</taxon>
        <taxon>Hoeflea</taxon>
    </lineage>
</organism>
<dbReference type="Pfam" id="PF02817">
    <property type="entry name" value="E3_binding"/>
    <property type="match status" value="1"/>
</dbReference>
<dbReference type="SUPFAM" id="SSF52777">
    <property type="entry name" value="CoA-dependent acyltransferases"/>
    <property type="match status" value="1"/>
</dbReference>
<comment type="subunit">
    <text evidence="3">Forms a 24-polypeptide structural core with octahedral symmetry.</text>
</comment>
<protein>
    <recommendedName>
        <fullName evidence="7">Dihydrolipoamide acetyltransferase component of pyruvate dehydrogenase complex</fullName>
        <ecNumber evidence="7">2.3.1.-</ecNumber>
    </recommendedName>
</protein>
<dbReference type="PROSITE" id="PS00189">
    <property type="entry name" value="LIPOYL"/>
    <property type="match status" value="1"/>
</dbReference>
<dbReference type="Pfam" id="PF00198">
    <property type="entry name" value="2-oxoacid_dh"/>
    <property type="match status" value="1"/>
</dbReference>
<dbReference type="Gene3D" id="3.30.559.10">
    <property type="entry name" value="Chloramphenicol acetyltransferase-like domain"/>
    <property type="match status" value="1"/>
</dbReference>
<keyword evidence="5 7" id="KW-0450">Lipoyl</keyword>
<feature type="region of interest" description="Disordered" evidence="8">
    <location>
        <begin position="94"/>
        <end position="168"/>
    </location>
</feature>
<proteinExistence type="inferred from homology"/>
<comment type="similarity">
    <text evidence="2 7">Belongs to the 2-oxoacid dehydrogenase family.</text>
</comment>
<gene>
    <name evidence="11" type="ORF">OEG84_18760</name>
</gene>
<feature type="domain" description="Lipoyl-binding" evidence="9">
    <location>
        <begin position="8"/>
        <end position="83"/>
    </location>
</feature>
<evidence type="ECO:0000259" key="10">
    <source>
        <dbReference type="PROSITE" id="PS51826"/>
    </source>
</evidence>
<evidence type="ECO:0000313" key="12">
    <source>
        <dbReference type="Proteomes" id="UP001073227"/>
    </source>
</evidence>
<name>A0ABT3ZD94_9HYPH</name>
<dbReference type="InterPro" id="IPR036625">
    <property type="entry name" value="E3-bd_dom_sf"/>
</dbReference>
<dbReference type="InterPro" id="IPR050743">
    <property type="entry name" value="2-oxoacid_DH_E2_comp"/>
</dbReference>
<evidence type="ECO:0000256" key="8">
    <source>
        <dbReference type="SAM" id="MobiDB-lite"/>
    </source>
</evidence>
<evidence type="ECO:0000256" key="2">
    <source>
        <dbReference type="ARBA" id="ARBA00007317"/>
    </source>
</evidence>
<comment type="caution">
    <text evidence="11">The sequence shown here is derived from an EMBL/GenBank/DDBJ whole genome shotgun (WGS) entry which is preliminary data.</text>
</comment>
<evidence type="ECO:0000256" key="3">
    <source>
        <dbReference type="ARBA" id="ARBA00011484"/>
    </source>
</evidence>
<dbReference type="Pfam" id="PF00364">
    <property type="entry name" value="Biotin_lipoyl"/>
    <property type="match status" value="1"/>
</dbReference>
<evidence type="ECO:0000256" key="4">
    <source>
        <dbReference type="ARBA" id="ARBA00022679"/>
    </source>
</evidence>
<dbReference type="CDD" id="cd06849">
    <property type="entry name" value="lipoyl_domain"/>
    <property type="match status" value="1"/>
</dbReference>
<evidence type="ECO:0000313" key="11">
    <source>
        <dbReference type="EMBL" id="MCY0149693.1"/>
    </source>
</evidence>
<dbReference type="Proteomes" id="UP001073227">
    <property type="component" value="Unassembled WGS sequence"/>
</dbReference>
<dbReference type="RefSeq" id="WP_267655139.1">
    <property type="nucleotide sequence ID" value="NZ_JAOVZR010000001.1"/>
</dbReference>
<dbReference type="Gene3D" id="2.40.50.100">
    <property type="match status" value="1"/>
</dbReference>
<dbReference type="PANTHER" id="PTHR43178:SF5">
    <property type="entry name" value="LIPOAMIDE ACYLTRANSFERASE COMPONENT OF BRANCHED-CHAIN ALPHA-KETO ACID DEHYDROGENASE COMPLEX, MITOCHONDRIAL"/>
    <property type="match status" value="1"/>
</dbReference>
<sequence length="447" mass="47380">MGNSDNEIFVIRMPDVGEGIAEAELVEWHAQPGDMVREDDVIAAVMTDKATVEIPSSITGKVIWLGGKVGDMISVGADLVRISPDANAQIEAAAPEPAQAPPATPDAAPSDAPEPAPEQKNAAPAKPATDAETHSAKPAAPASGVPARHVQPPRRAAGEKPLASPAIRRRALEAGVDLRRVSGSGPAGRLTHADLDAWLDAPESAPVTGGRVRRTEVTEIPIIGLRRAISRKLGQTWSKVPHITIVEEIDVSALEELRAGLNAERKEGKPRLTILPFLVQALVRAVADQPDMNAHHDDEAGQLRQFAGVHVGIATQTPQGLKVPVVRHAESRSLDDTAIEIARVAEAARDNTALRDELSGSTITITSLGALGAIATTPLINAPETAIVGVNKMAMRPVWDGAQFVPRKIMNLSSSFDHRVIDGWDAAIFVKRLKTLLETPALIFVEG</sequence>
<keyword evidence="12" id="KW-1185">Reference proteome</keyword>
<dbReference type="InterPro" id="IPR000089">
    <property type="entry name" value="Biotin_lipoyl"/>
</dbReference>
<dbReference type="PROSITE" id="PS51826">
    <property type="entry name" value="PSBD"/>
    <property type="match status" value="1"/>
</dbReference>
<evidence type="ECO:0000256" key="1">
    <source>
        <dbReference type="ARBA" id="ARBA00001938"/>
    </source>
</evidence>
<keyword evidence="4 7" id="KW-0808">Transferase</keyword>
<evidence type="ECO:0000256" key="6">
    <source>
        <dbReference type="ARBA" id="ARBA00023315"/>
    </source>
</evidence>
<dbReference type="InterPro" id="IPR023213">
    <property type="entry name" value="CAT-like_dom_sf"/>
</dbReference>
<dbReference type="Gene3D" id="4.10.320.10">
    <property type="entry name" value="E3-binding domain"/>
    <property type="match status" value="1"/>
</dbReference>